<protein>
    <submittedName>
        <fullName evidence="1">Uncharacterized protein</fullName>
    </submittedName>
</protein>
<sequence length="30" mass="3471">MLAKRPGDDRAEDLFRTAAGVRVRVCVRRR</sequence>
<name>A0A0A9EFT9_ARUDO</name>
<dbReference type="EMBL" id="GBRH01201180">
    <property type="protein sequence ID" value="JAD96715.1"/>
    <property type="molecule type" value="Transcribed_RNA"/>
</dbReference>
<accession>A0A0A9EFT9</accession>
<proteinExistence type="predicted"/>
<reference evidence="1" key="2">
    <citation type="journal article" date="2015" name="Data Brief">
        <title>Shoot transcriptome of the giant reed, Arundo donax.</title>
        <authorList>
            <person name="Barrero R.A."/>
            <person name="Guerrero F.D."/>
            <person name="Moolhuijzen P."/>
            <person name="Goolsby J.A."/>
            <person name="Tidwell J."/>
            <person name="Bellgard S.E."/>
            <person name="Bellgard M.I."/>
        </authorList>
    </citation>
    <scope>NUCLEOTIDE SEQUENCE</scope>
    <source>
        <tissue evidence="1">Shoot tissue taken approximately 20 cm above the soil surface</tissue>
    </source>
</reference>
<organism evidence="1">
    <name type="scientific">Arundo donax</name>
    <name type="common">Giant reed</name>
    <name type="synonym">Donax arundinaceus</name>
    <dbReference type="NCBI Taxonomy" id="35708"/>
    <lineage>
        <taxon>Eukaryota</taxon>
        <taxon>Viridiplantae</taxon>
        <taxon>Streptophyta</taxon>
        <taxon>Embryophyta</taxon>
        <taxon>Tracheophyta</taxon>
        <taxon>Spermatophyta</taxon>
        <taxon>Magnoliopsida</taxon>
        <taxon>Liliopsida</taxon>
        <taxon>Poales</taxon>
        <taxon>Poaceae</taxon>
        <taxon>PACMAD clade</taxon>
        <taxon>Arundinoideae</taxon>
        <taxon>Arundineae</taxon>
        <taxon>Arundo</taxon>
    </lineage>
</organism>
<dbReference type="AlphaFoldDB" id="A0A0A9EFT9"/>
<reference evidence="1" key="1">
    <citation type="submission" date="2014-09" db="EMBL/GenBank/DDBJ databases">
        <authorList>
            <person name="Magalhaes I.L.F."/>
            <person name="Oliveira U."/>
            <person name="Santos F.R."/>
            <person name="Vidigal T.H.D.A."/>
            <person name="Brescovit A.D."/>
            <person name="Santos A.J."/>
        </authorList>
    </citation>
    <scope>NUCLEOTIDE SEQUENCE</scope>
    <source>
        <tissue evidence="1">Shoot tissue taken approximately 20 cm above the soil surface</tissue>
    </source>
</reference>
<evidence type="ECO:0000313" key="1">
    <source>
        <dbReference type="EMBL" id="JAD96715.1"/>
    </source>
</evidence>